<reference evidence="1" key="1">
    <citation type="journal article" date="2021" name="PeerJ">
        <title>Extensive microbial diversity within the chicken gut microbiome revealed by metagenomics and culture.</title>
        <authorList>
            <person name="Gilroy R."/>
            <person name="Ravi A."/>
            <person name="Getino M."/>
            <person name="Pursley I."/>
            <person name="Horton D.L."/>
            <person name="Alikhan N.F."/>
            <person name="Baker D."/>
            <person name="Gharbi K."/>
            <person name="Hall N."/>
            <person name="Watson M."/>
            <person name="Adriaenssens E.M."/>
            <person name="Foster-Nyarko E."/>
            <person name="Jarju S."/>
            <person name="Secka A."/>
            <person name="Antonio M."/>
            <person name="Oren A."/>
            <person name="Chaudhuri R.R."/>
            <person name="La Ragione R."/>
            <person name="Hildebrand F."/>
            <person name="Pallen M.J."/>
        </authorList>
    </citation>
    <scope>NUCLEOTIDE SEQUENCE</scope>
    <source>
        <strain evidence="1">CHK192-8294</strain>
    </source>
</reference>
<dbReference type="InterPro" id="IPR006439">
    <property type="entry name" value="HAD-SF_hydro_IA"/>
</dbReference>
<dbReference type="GO" id="GO:0008253">
    <property type="term" value="F:5'-nucleotidase activity"/>
    <property type="evidence" value="ECO:0007669"/>
    <property type="project" value="InterPro"/>
</dbReference>
<dbReference type="Proteomes" id="UP000823921">
    <property type="component" value="Unassembled WGS sequence"/>
</dbReference>
<dbReference type="EMBL" id="DWXO01000057">
    <property type="protein sequence ID" value="HJB80495.1"/>
    <property type="molecule type" value="Genomic_DNA"/>
</dbReference>
<dbReference type="InterPro" id="IPR011951">
    <property type="entry name" value="HAD-SF_hydro_IA_YjjG/PynA"/>
</dbReference>
<dbReference type="NCBIfam" id="TIGR02254">
    <property type="entry name" value="YjjG_YfnB"/>
    <property type="match status" value="1"/>
</dbReference>
<gene>
    <name evidence="1" type="ORF">H9712_05880</name>
</gene>
<dbReference type="InterPro" id="IPR052550">
    <property type="entry name" value="Pyrimidine_5'-ntase_YjjG"/>
</dbReference>
<evidence type="ECO:0000313" key="2">
    <source>
        <dbReference type="Proteomes" id="UP000823921"/>
    </source>
</evidence>
<protein>
    <submittedName>
        <fullName evidence="1">YjjG family noncanonical pyrimidine nucleotidase</fullName>
    </submittedName>
</protein>
<dbReference type="PANTHER" id="PTHR47478:SF1">
    <property type="entry name" value="PYRIMIDINE 5'-NUCLEOTIDASE YJJG"/>
    <property type="match status" value="1"/>
</dbReference>
<dbReference type="Gene3D" id="3.40.50.1000">
    <property type="entry name" value="HAD superfamily/HAD-like"/>
    <property type="match status" value="1"/>
</dbReference>
<dbReference type="InterPro" id="IPR023214">
    <property type="entry name" value="HAD_sf"/>
</dbReference>
<evidence type="ECO:0000313" key="1">
    <source>
        <dbReference type="EMBL" id="HJB80495.1"/>
    </source>
</evidence>
<comment type="caution">
    <text evidence="1">The sequence shown here is derived from an EMBL/GenBank/DDBJ whole genome shotgun (WGS) entry which is preliminary data.</text>
</comment>
<reference evidence="1" key="2">
    <citation type="submission" date="2021-04" db="EMBL/GenBank/DDBJ databases">
        <authorList>
            <person name="Gilroy R."/>
        </authorList>
    </citation>
    <scope>NUCLEOTIDE SEQUENCE</scope>
    <source>
        <strain evidence="1">CHK192-8294</strain>
    </source>
</reference>
<dbReference type="SFLD" id="SFLDG01129">
    <property type="entry name" value="C1.5:_HAD__Beta-PGM__Phosphata"/>
    <property type="match status" value="1"/>
</dbReference>
<dbReference type="NCBIfam" id="TIGR01509">
    <property type="entry name" value="HAD-SF-IA-v3"/>
    <property type="match status" value="1"/>
</dbReference>
<proteinExistence type="predicted"/>
<sequence>MRRYDFVLLDADNTLFDFDRSEHEALRLALEAFSIPCPPETEALYVSINSSLWAMLDRGVATREWLVVERFARLTAALGVEADPAALNRTYLDRLGEQAFLLPGAEEVCRTLGEHCTLAILTNGVARAQRGRFDRSPLKELIPHLFISEEVGASKPSPAFFRPVLDALGVADPSRALMVGDNLTSDIGGAAAMGLDTAWYNPRRLPNPGPAAPTWELARLEELPPLVLDGPHL</sequence>
<organism evidence="1 2">
    <name type="scientific">Candidatus Flavonifractor intestinigallinarum</name>
    <dbReference type="NCBI Taxonomy" id="2838586"/>
    <lineage>
        <taxon>Bacteria</taxon>
        <taxon>Bacillati</taxon>
        <taxon>Bacillota</taxon>
        <taxon>Clostridia</taxon>
        <taxon>Eubacteriales</taxon>
        <taxon>Oscillospiraceae</taxon>
        <taxon>Flavonifractor</taxon>
    </lineage>
</organism>
<dbReference type="InterPro" id="IPR023198">
    <property type="entry name" value="PGP-like_dom2"/>
</dbReference>
<accession>A0A9D2SBS8</accession>
<dbReference type="InterPro" id="IPR036412">
    <property type="entry name" value="HAD-like_sf"/>
</dbReference>
<dbReference type="PANTHER" id="PTHR47478">
    <property type="match status" value="1"/>
</dbReference>
<dbReference type="Gene3D" id="1.10.150.240">
    <property type="entry name" value="Putative phosphatase, domain 2"/>
    <property type="match status" value="1"/>
</dbReference>
<dbReference type="SUPFAM" id="SSF56784">
    <property type="entry name" value="HAD-like"/>
    <property type="match status" value="1"/>
</dbReference>
<dbReference type="SFLD" id="SFLDS00003">
    <property type="entry name" value="Haloacid_Dehalogenase"/>
    <property type="match status" value="1"/>
</dbReference>
<name>A0A9D2SBS8_9FIRM</name>
<dbReference type="NCBIfam" id="TIGR01549">
    <property type="entry name" value="HAD-SF-IA-v1"/>
    <property type="match status" value="1"/>
</dbReference>
<dbReference type="AlphaFoldDB" id="A0A9D2SBS8"/>
<dbReference type="Pfam" id="PF00702">
    <property type="entry name" value="Hydrolase"/>
    <property type="match status" value="1"/>
</dbReference>